<dbReference type="PANTHER" id="PTHR46696">
    <property type="entry name" value="P450, PUTATIVE (EUROFUNG)-RELATED"/>
    <property type="match status" value="1"/>
</dbReference>
<dbReference type="PANTHER" id="PTHR46696:SF4">
    <property type="entry name" value="BIOTIN BIOSYNTHESIS CYTOCHROME P450"/>
    <property type="match status" value="1"/>
</dbReference>
<evidence type="ECO:0000256" key="1">
    <source>
        <dbReference type="ARBA" id="ARBA00001971"/>
    </source>
</evidence>
<dbReference type="Pfam" id="PF00067">
    <property type="entry name" value="p450"/>
    <property type="match status" value="1"/>
</dbReference>
<keyword evidence="7 8" id="KW-0503">Monooxygenase</keyword>
<dbReference type="GO" id="GO:0020037">
    <property type="term" value="F:heme binding"/>
    <property type="evidence" value="ECO:0007669"/>
    <property type="project" value="InterPro"/>
</dbReference>
<dbReference type="InterPro" id="IPR017972">
    <property type="entry name" value="Cyt_P450_CS"/>
</dbReference>
<evidence type="ECO:0000313" key="10">
    <source>
        <dbReference type="Proteomes" id="UP000008363"/>
    </source>
</evidence>
<dbReference type="GO" id="GO:0006707">
    <property type="term" value="P:cholesterol catabolic process"/>
    <property type="evidence" value="ECO:0007669"/>
    <property type="project" value="TreeGrafter"/>
</dbReference>
<reference evidence="9 10" key="1">
    <citation type="submission" date="2012-08" db="EMBL/GenBank/DDBJ databases">
        <title>Whole genome shotgun sequence of Gordonia rhizosphera NBRC 16068.</title>
        <authorList>
            <person name="Takarada H."/>
            <person name="Isaki S."/>
            <person name="Hosoyama A."/>
            <person name="Tsuchikane K."/>
            <person name="Katsumata H."/>
            <person name="Baba S."/>
            <person name="Ohji S."/>
            <person name="Yamazaki S."/>
            <person name="Fujita N."/>
        </authorList>
    </citation>
    <scope>NUCLEOTIDE SEQUENCE [LARGE SCALE GENOMIC DNA]</scope>
    <source>
        <strain evidence="9 10">NBRC 16068</strain>
    </source>
</reference>
<evidence type="ECO:0000313" key="9">
    <source>
        <dbReference type="EMBL" id="GAB89640.1"/>
    </source>
</evidence>
<keyword evidence="6 8" id="KW-0408">Iron</keyword>
<comment type="cofactor">
    <cofactor evidence="1">
        <name>heme</name>
        <dbReference type="ChEBI" id="CHEBI:30413"/>
    </cofactor>
</comment>
<name>K6VRU0_9ACTN</name>
<dbReference type="STRING" id="1108045.GORHZ_069_00190"/>
<dbReference type="SUPFAM" id="SSF48264">
    <property type="entry name" value="Cytochrome P450"/>
    <property type="match status" value="1"/>
</dbReference>
<sequence length="432" mass="48800">MSELKESLGELSDLNFFTAEELVTDPYPYFDEMRSRCPVTREPHMGVLTITGHAEAVTVFKDPETFSACLSVAGPFPGLPFEPEGDDISEQIEAHRSEYPMHEHMVTMDPPEHTRARGLLSRLLTPRRIEENEQFMWRLADQFIDEFIDRGECEVMTDYAKPFSLLVIADLLGVPPEDHEEFRIVLGAPPKGARVGSLDNEALSDNPLQWLDDKFSAYIEDRRREPRGDVLTSLAQAKYKDGGTPEVIDVVRTATFLFAAGQETTTKLISAALRVVGERPDLQARLRADRGLIPTFNEETLRLESPVKSDFRVARRTTMLDDTPVPAGTILMICPGAVNRDPEQFPEPNTFDLDRTNVREHLAFGRGIHSCPGGPLARVEGRVTLEKFLDRMDDIRVSETHHGPADNRRYQFDPTFILRGLTNLHLEFTPKK</sequence>
<evidence type="ECO:0000256" key="7">
    <source>
        <dbReference type="ARBA" id="ARBA00023033"/>
    </source>
</evidence>
<dbReference type="InterPro" id="IPR002397">
    <property type="entry name" value="Cyt_P450_B"/>
</dbReference>
<dbReference type="AlphaFoldDB" id="K6VRU0"/>
<dbReference type="EMBL" id="BAHC01000069">
    <property type="protein sequence ID" value="GAB89640.1"/>
    <property type="molecule type" value="Genomic_DNA"/>
</dbReference>
<keyword evidence="4 8" id="KW-0479">Metal-binding</keyword>
<dbReference type="GO" id="GO:0036199">
    <property type="term" value="F:cholest-4-en-3-one 26-monooxygenase activity"/>
    <property type="evidence" value="ECO:0007669"/>
    <property type="project" value="TreeGrafter"/>
</dbReference>
<keyword evidence="10" id="KW-1185">Reference proteome</keyword>
<evidence type="ECO:0000256" key="5">
    <source>
        <dbReference type="ARBA" id="ARBA00023002"/>
    </source>
</evidence>
<protein>
    <submittedName>
        <fullName evidence="9">Putative cytochrome P450</fullName>
    </submittedName>
</protein>
<gene>
    <name evidence="9" type="ORF">GORHZ_069_00190</name>
</gene>
<evidence type="ECO:0000256" key="2">
    <source>
        <dbReference type="ARBA" id="ARBA00010617"/>
    </source>
</evidence>
<proteinExistence type="inferred from homology"/>
<dbReference type="InterPro" id="IPR001128">
    <property type="entry name" value="Cyt_P450"/>
</dbReference>
<dbReference type="Gene3D" id="1.10.630.10">
    <property type="entry name" value="Cytochrome P450"/>
    <property type="match status" value="1"/>
</dbReference>
<comment type="caution">
    <text evidence="9">The sequence shown here is derived from an EMBL/GenBank/DDBJ whole genome shotgun (WGS) entry which is preliminary data.</text>
</comment>
<dbReference type="eggNOG" id="COG2124">
    <property type="taxonomic scope" value="Bacteria"/>
</dbReference>
<organism evidence="9 10">
    <name type="scientific">Gordonia rhizosphera NBRC 16068</name>
    <dbReference type="NCBI Taxonomy" id="1108045"/>
    <lineage>
        <taxon>Bacteria</taxon>
        <taxon>Bacillati</taxon>
        <taxon>Actinomycetota</taxon>
        <taxon>Actinomycetes</taxon>
        <taxon>Mycobacteriales</taxon>
        <taxon>Gordoniaceae</taxon>
        <taxon>Gordonia</taxon>
    </lineage>
</organism>
<dbReference type="RefSeq" id="WP_006331788.1">
    <property type="nucleotide sequence ID" value="NZ_BAHC01000069.1"/>
</dbReference>
<dbReference type="GO" id="GO:0005506">
    <property type="term" value="F:iron ion binding"/>
    <property type="evidence" value="ECO:0007669"/>
    <property type="project" value="InterPro"/>
</dbReference>
<comment type="similarity">
    <text evidence="2 8">Belongs to the cytochrome P450 family.</text>
</comment>
<evidence type="ECO:0000256" key="6">
    <source>
        <dbReference type="ARBA" id="ARBA00023004"/>
    </source>
</evidence>
<evidence type="ECO:0000256" key="4">
    <source>
        <dbReference type="ARBA" id="ARBA00022723"/>
    </source>
</evidence>
<keyword evidence="5 8" id="KW-0560">Oxidoreductase</keyword>
<dbReference type="PRINTS" id="PR00359">
    <property type="entry name" value="BP450"/>
</dbReference>
<dbReference type="GO" id="GO:0008395">
    <property type="term" value="F:steroid hydroxylase activity"/>
    <property type="evidence" value="ECO:0007669"/>
    <property type="project" value="TreeGrafter"/>
</dbReference>
<dbReference type="PROSITE" id="PS00086">
    <property type="entry name" value="CYTOCHROME_P450"/>
    <property type="match status" value="1"/>
</dbReference>
<dbReference type="Proteomes" id="UP000008363">
    <property type="component" value="Unassembled WGS sequence"/>
</dbReference>
<evidence type="ECO:0000256" key="8">
    <source>
        <dbReference type="RuleBase" id="RU000461"/>
    </source>
</evidence>
<dbReference type="InterPro" id="IPR036396">
    <property type="entry name" value="Cyt_P450_sf"/>
</dbReference>
<accession>K6VRU0</accession>
<keyword evidence="3 8" id="KW-0349">Heme</keyword>
<evidence type="ECO:0000256" key="3">
    <source>
        <dbReference type="ARBA" id="ARBA00022617"/>
    </source>
</evidence>